<dbReference type="Gene3D" id="1.10.760.10">
    <property type="entry name" value="Cytochrome c-like domain"/>
    <property type="match status" value="1"/>
</dbReference>
<evidence type="ECO:0000256" key="1">
    <source>
        <dbReference type="ARBA" id="ARBA00022617"/>
    </source>
</evidence>
<proteinExistence type="predicted"/>
<evidence type="ECO:0000313" key="9">
    <source>
        <dbReference type="Proteomes" id="UP001242010"/>
    </source>
</evidence>
<evidence type="ECO:0000256" key="2">
    <source>
        <dbReference type="ARBA" id="ARBA00022723"/>
    </source>
</evidence>
<dbReference type="PROSITE" id="PS51007">
    <property type="entry name" value="CYTC"/>
    <property type="match status" value="1"/>
</dbReference>
<dbReference type="InterPro" id="IPR036909">
    <property type="entry name" value="Cyt_c-like_dom_sf"/>
</dbReference>
<sequence>MKLRPAALLLAILPAALLTAQVRDLRGFYRERCVACHGVDGTGRGPGGTKLGGRNLTDARWLARQDEDALVASILKGRGAMPGFGRQISEPEARRLLAETGRPPAYRKKP</sequence>
<keyword evidence="9" id="KW-1185">Reference proteome</keyword>
<protein>
    <recommendedName>
        <fullName evidence="7">Cytochrome c domain-containing protein</fullName>
    </recommendedName>
</protein>
<organism evidence="8 9">
    <name type="scientific">Geothrix oryzae</name>
    <dbReference type="NCBI Taxonomy" id="2927975"/>
    <lineage>
        <taxon>Bacteria</taxon>
        <taxon>Pseudomonadati</taxon>
        <taxon>Acidobacteriota</taxon>
        <taxon>Holophagae</taxon>
        <taxon>Holophagales</taxon>
        <taxon>Holophagaceae</taxon>
        <taxon>Geothrix</taxon>
    </lineage>
</organism>
<name>A0ABM8DSB8_9BACT</name>
<feature type="domain" description="Cytochrome c" evidence="7">
    <location>
        <begin position="20"/>
        <end position="104"/>
    </location>
</feature>
<feature type="signal peptide" evidence="6">
    <location>
        <begin position="1"/>
        <end position="20"/>
    </location>
</feature>
<evidence type="ECO:0000256" key="3">
    <source>
        <dbReference type="ARBA" id="ARBA00023004"/>
    </source>
</evidence>
<feature type="region of interest" description="Disordered" evidence="5">
    <location>
        <begin position="91"/>
        <end position="110"/>
    </location>
</feature>
<evidence type="ECO:0000313" key="8">
    <source>
        <dbReference type="EMBL" id="BDU69940.1"/>
    </source>
</evidence>
<accession>A0ABM8DSB8</accession>
<dbReference type="RefSeq" id="WP_286353660.1">
    <property type="nucleotide sequence ID" value="NZ_AP027079.1"/>
</dbReference>
<evidence type="ECO:0000256" key="5">
    <source>
        <dbReference type="SAM" id="MobiDB-lite"/>
    </source>
</evidence>
<evidence type="ECO:0000256" key="6">
    <source>
        <dbReference type="SAM" id="SignalP"/>
    </source>
</evidence>
<keyword evidence="6" id="KW-0732">Signal</keyword>
<evidence type="ECO:0000256" key="4">
    <source>
        <dbReference type="PROSITE-ProRule" id="PRU00433"/>
    </source>
</evidence>
<keyword evidence="1 4" id="KW-0349">Heme</keyword>
<keyword evidence="2 4" id="KW-0479">Metal-binding</keyword>
<dbReference type="SUPFAM" id="SSF46626">
    <property type="entry name" value="Cytochrome c"/>
    <property type="match status" value="1"/>
</dbReference>
<dbReference type="Proteomes" id="UP001242010">
    <property type="component" value="Chromosome"/>
</dbReference>
<keyword evidence="3 4" id="KW-0408">Iron</keyword>
<dbReference type="Pfam" id="PF13442">
    <property type="entry name" value="Cytochrome_CBB3"/>
    <property type="match status" value="1"/>
</dbReference>
<feature type="chain" id="PRO_5046609078" description="Cytochrome c domain-containing protein" evidence="6">
    <location>
        <begin position="21"/>
        <end position="110"/>
    </location>
</feature>
<dbReference type="EMBL" id="AP027079">
    <property type="protein sequence ID" value="BDU69940.1"/>
    <property type="molecule type" value="Genomic_DNA"/>
</dbReference>
<dbReference type="InterPro" id="IPR009056">
    <property type="entry name" value="Cyt_c-like_dom"/>
</dbReference>
<reference evidence="9" key="1">
    <citation type="journal article" date="2023" name="Int. J. Syst. Evol. Microbiol.">
        <title>Mesoterricola silvestris gen. nov., sp. nov., Mesoterricola sediminis sp. nov., Geothrix oryzae sp. nov., Geothrix edaphica sp. nov., Geothrix rubra sp. nov., and Geothrix limicola sp. nov., six novel members of Acidobacteriota isolated from soils.</title>
        <authorList>
            <person name="Itoh H."/>
            <person name="Sugisawa Y."/>
            <person name="Mise K."/>
            <person name="Xu Z."/>
            <person name="Kuniyasu M."/>
            <person name="Ushijima N."/>
            <person name="Kawano K."/>
            <person name="Kobayashi E."/>
            <person name="Shiratori Y."/>
            <person name="Masuda Y."/>
            <person name="Senoo K."/>
        </authorList>
    </citation>
    <scope>NUCLEOTIDE SEQUENCE [LARGE SCALE GENOMIC DNA]</scope>
    <source>
        <strain evidence="9">Red222</strain>
    </source>
</reference>
<gene>
    <name evidence="8" type="ORF">GETHOR_20410</name>
</gene>
<evidence type="ECO:0000259" key="7">
    <source>
        <dbReference type="PROSITE" id="PS51007"/>
    </source>
</evidence>